<dbReference type="Gene3D" id="3.30.40.250">
    <property type="match status" value="1"/>
</dbReference>
<reference evidence="2 3" key="1">
    <citation type="submission" date="2021-12" db="EMBL/GenBank/DDBJ databases">
        <title>Discovery of the Pendulisporaceae a myxobacterial family with distinct sporulation behavior and unique specialized metabolism.</title>
        <authorList>
            <person name="Garcia R."/>
            <person name="Popoff A."/>
            <person name="Bader C.D."/>
            <person name="Loehr J."/>
            <person name="Walesch S."/>
            <person name="Walt C."/>
            <person name="Boldt J."/>
            <person name="Bunk B."/>
            <person name="Haeckl F.J.F.P.J."/>
            <person name="Gunesch A.P."/>
            <person name="Birkelbach J."/>
            <person name="Nuebel U."/>
            <person name="Pietschmann T."/>
            <person name="Bach T."/>
            <person name="Mueller R."/>
        </authorList>
    </citation>
    <scope>NUCLEOTIDE SEQUENCE [LARGE SCALE GENOMIC DNA]</scope>
    <source>
        <strain evidence="2 3">MSr12523</strain>
    </source>
</reference>
<evidence type="ECO:0000313" key="2">
    <source>
        <dbReference type="EMBL" id="WXA94513.1"/>
    </source>
</evidence>
<dbReference type="Pfam" id="PF07812">
    <property type="entry name" value="TfuA"/>
    <property type="match status" value="1"/>
</dbReference>
<dbReference type="InterPro" id="IPR003776">
    <property type="entry name" value="YcaO-like_dom"/>
</dbReference>
<dbReference type="PROSITE" id="PS51664">
    <property type="entry name" value="YCAO"/>
    <property type="match status" value="1"/>
</dbReference>
<keyword evidence="3" id="KW-1185">Reference proteome</keyword>
<dbReference type="EMBL" id="CP089982">
    <property type="protein sequence ID" value="WXA94513.1"/>
    <property type="molecule type" value="Genomic_DNA"/>
</dbReference>
<name>A0ABZ2K748_9BACT</name>
<dbReference type="Gene3D" id="3.30.1330.230">
    <property type="match status" value="1"/>
</dbReference>
<accession>A0ABZ2K748</accession>
<dbReference type="Pfam" id="PF02624">
    <property type="entry name" value="YcaO"/>
    <property type="match status" value="1"/>
</dbReference>
<gene>
    <name evidence="2" type="ORF">LZC95_49725</name>
</gene>
<dbReference type="InterPro" id="IPR012924">
    <property type="entry name" value="TfuA_core"/>
</dbReference>
<feature type="domain" description="YcaO" evidence="1">
    <location>
        <begin position="544"/>
        <end position="904"/>
    </location>
</feature>
<evidence type="ECO:0000313" key="3">
    <source>
        <dbReference type="Proteomes" id="UP001379533"/>
    </source>
</evidence>
<dbReference type="PANTHER" id="PTHR37809">
    <property type="entry name" value="RIBOSOMAL PROTEIN S12 METHYLTHIOTRANSFERASE ACCESSORY FACTOR YCAO"/>
    <property type="match status" value="1"/>
</dbReference>
<evidence type="ECO:0000259" key="1">
    <source>
        <dbReference type="PROSITE" id="PS51664"/>
    </source>
</evidence>
<dbReference type="Proteomes" id="UP001379533">
    <property type="component" value="Chromosome"/>
</dbReference>
<dbReference type="NCBIfam" id="TIGR00702">
    <property type="entry name" value="YcaO-type kinase domain"/>
    <property type="match status" value="1"/>
</dbReference>
<sequence length="904" mass="99984">MEFPFGSTDIEKKAPTYVTVFVGPSLDAARVRELVPFADIRPPIRRGDLDSVQAPNLVAIIDGVFDAELAVSPREIRTAIARGVRIVGSSSMGALRAAEVHEMLGVGRIYQMYRNGTIERDDEVAVLLDVDTGNALTEPLANIRFAVASLVGSGTLDEAVGSTIVDVASSIHFHDRTYRNILRNAGFKDPAAMDQLIRALRSIDLKREDAQTLLELLPELEAAPHWERVLRTNQRHDDYDDHFASVRVAISSAADAPLTVWEFGEKIEWSDLLKFLAVTGKFDRHARQVLARGAWTGLESLAPARDTQVPSVQELFVMAAEEWGWKGREEAHVTLRDLGIGFEELQEQLRRERRTQAVQHSLFTLDATDFMRALRVDLFLSNLALKREAMRLGALLMLAREAHDGQNDNYDGELREAKRALLCEMPEATWDGMLSQAGISENDAKPIVELIASARRVGVHLLGTLEDAPRRDGLVGRGVESLPLAPYAKGSSSRSIPDGEAAVIARKIGKTIGVTRVAQLGELERFGLHVTAAYRSSDWSSTIGGGKSESIDGATAGALMEELEKYCQERFEPDVVLEGGFHKLSTKSAIDPNRCALPFDSCYASDSSISWSWMTDLVTGERVLVARDLLSMRRQARDLLYSARRGRKVFSTSGLASGFTITEAILHALCERIERHAVKLAEQALSNPGEIPGAPRWPFTLVDLEKCTPSIGRIVQSIRDAGYQVRVMDITCEVSVPTFSARIFRPDGVHGLTEKYHGGSGTHPDPEIAVKRALLEAVQTRVGALSGAREDFGIRPRSLGRHERPRPLSRGDAYWIRPYVPKKPLRDVVGFVGQSARENVDFIVRRLTAAGFDRVLYRDLSPDDVAPGHVVRALVPGMEDTNPFHTGLRARTLMVQDLMRRHEW</sequence>
<dbReference type="PANTHER" id="PTHR37809:SF1">
    <property type="entry name" value="RIBOSOMAL PROTEIN S12 METHYLTHIOTRANSFERASE ACCESSORY FACTOR YCAO"/>
    <property type="match status" value="1"/>
</dbReference>
<dbReference type="Gene3D" id="3.30.160.660">
    <property type="match status" value="1"/>
</dbReference>
<proteinExistence type="predicted"/>
<protein>
    <submittedName>
        <fullName evidence="2">YcaO-like family protein</fullName>
    </submittedName>
</protein>
<organism evidence="2 3">
    <name type="scientific">Pendulispora brunnea</name>
    <dbReference type="NCBI Taxonomy" id="2905690"/>
    <lineage>
        <taxon>Bacteria</taxon>
        <taxon>Pseudomonadati</taxon>
        <taxon>Myxococcota</taxon>
        <taxon>Myxococcia</taxon>
        <taxon>Myxococcales</taxon>
        <taxon>Sorangiineae</taxon>
        <taxon>Pendulisporaceae</taxon>
        <taxon>Pendulispora</taxon>
    </lineage>
</organism>
<dbReference type="RefSeq" id="WP_394845122.1">
    <property type="nucleotide sequence ID" value="NZ_CP089982.1"/>
</dbReference>